<name>A0A0C9UCP4_SPHS4</name>
<dbReference type="HOGENOM" id="CLU_2387578_0_0_1"/>
<organism evidence="1 2">
    <name type="scientific">Sphaerobolus stellatus (strain SS14)</name>
    <dbReference type="NCBI Taxonomy" id="990650"/>
    <lineage>
        <taxon>Eukaryota</taxon>
        <taxon>Fungi</taxon>
        <taxon>Dikarya</taxon>
        <taxon>Basidiomycota</taxon>
        <taxon>Agaricomycotina</taxon>
        <taxon>Agaricomycetes</taxon>
        <taxon>Phallomycetidae</taxon>
        <taxon>Geastrales</taxon>
        <taxon>Sphaerobolaceae</taxon>
        <taxon>Sphaerobolus</taxon>
    </lineage>
</organism>
<evidence type="ECO:0000313" key="2">
    <source>
        <dbReference type="Proteomes" id="UP000054279"/>
    </source>
</evidence>
<reference evidence="1 2" key="1">
    <citation type="submission" date="2014-06" db="EMBL/GenBank/DDBJ databases">
        <title>Evolutionary Origins and Diversification of the Mycorrhizal Mutualists.</title>
        <authorList>
            <consortium name="DOE Joint Genome Institute"/>
            <consortium name="Mycorrhizal Genomics Consortium"/>
            <person name="Kohler A."/>
            <person name="Kuo A."/>
            <person name="Nagy L.G."/>
            <person name="Floudas D."/>
            <person name="Copeland A."/>
            <person name="Barry K.W."/>
            <person name="Cichocki N."/>
            <person name="Veneault-Fourrey C."/>
            <person name="LaButti K."/>
            <person name="Lindquist E.A."/>
            <person name="Lipzen A."/>
            <person name="Lundell T."/>
            <person name="Morin E."/>
            <person name="Murat C."/>
            <person name="Riley R."/>
            <person name="Ohm R."/>
            <person name="Sun H."/>
            <person name="Tunlid A."/>
            <person name="Henrissat B."/>
            <person name="Grigoriev I.V."/>
            <person name="Hibbett D.S."/>
            <person name="Martin F."/>
        </authorList>
    </citation>
    <scope>NUCLEOTIDE SEQUENCE [LARGE SCALE GENOMIC DNA]</scope>
    <source>
        <strain evidence="1 2">SS14</strain>
    </source>
</reference>
<dbReference type="AlphaFoldDB" id="A0A0C9UCP4"/>
<accession>A0A0C9UCP4</accession>
<dbReference type="Proteomes" id="UP000054279">
    <property type="component" value="Unassembled WGS sequence"/>
</dbReference>
<keyword evidence="2" id="KW-1185">Reference proteome</keyword>
<gene>
    <name evidence="1" type="ORF">M422DRAFT_265755</name>
</gene>
<sequence>MTAYPLLLPVHVLTHRWYPMTEAPPISALSPSELDYEFVKVGLSKWPVRNVEIGEGIGEEDEEDCGWSEYGGFVIGVVVDGDGTFADVSVDAGD</sequence>
<dbReference type="OrthoDB" id="10259513at2759"/>
<dbReference type="EMBL" id="KN837227">
    <property type="protein sequence ID" value="KIJ32424.1"/>
    <property type="molecule type" value="Genomic_DNA"/>
</dbReference>
<evidence type="ECO:0000313" key="1">
    <source>
        <dbReference type="EMBL" id="KIJ32424.1"/>
    </source>
</evidence>
<proteinExistence type="predicted"/>
<protein>
    <submittedName>
        <fullName evidence="1">Unplaced genomic scaffold SPHSTscaffold_152, whole genome shotgun sequence</fullName>
    </submittedName>
</protein>